<proteinExistence type="predicted"/>
<protein>
    <submittedName>
        <fullName evidence="2">Uncharacterized protein</fullName>
    </submittedName>
</protein>
<dbReference type="EMBL" id="VTEZ01000006">
    <property type="protein sequence ID" value="TYS83103.1"/>
    <property type="molecule type" value="Genomic_DNA"/>
</dbReference>
<feature type="transmembrane region" description="Helical" evidence="1">
    <location>
        <begin position="12"/>
        <end position="32"/>
    </location>
</feature>
<comment type="caution">
    <text evidence="2">The sequence shown here is derived from an EMBL/GenBank/DDBJ whole genome shotgun (WGS) entry which is preliminary data.</text>
</comment>
<keyword evidence="1" id="KW-1133">Transmembrane helix</keyword>
<gene>
    <name evidence="2" type="ORF">FZC85_18585</name>
</gene>
<evidence type="ECO:0000256" key="1">
    <source>
        <dbReference type="SAM" id="Phobius"/>
    </source>
</evidence>
<dbReference type="AlphaFoldDB" id="A0A5D4TKY2"/>
<keyword evidence="1" id="KW-0472">Membrane</keyword>
<dbReference type="RefSeq" id="WP_148970514.1">
    <property type="nucleotide sequence ID" value="NZ_JBNIKW010000006.1"/>
</dbReference>
<feature type="transmembrane region" description="Helical" evidence="1">
    <location>
        <begin position="38"/>
        <end position="59"/>
    </location>
</feature>
<accession>A0A5D4TKY2</accession>
<evidence type="ECO:0000313" key="3">
    <source>
        <dbReference type="Proteomes" id="UP000324269"/>
    </source>
</evidence>
<sequence>MKRFVRKVLKYGVTIVLIVIYLNILSYVVPYLNLEYTVFEYILIVVMVVLAILTSEYIFREGQQGKFKTKK</sequence>
<dbReference type="Proteomes" id="UP000324269">
    <property type="component" value="Unassembled WGS sequence"/>
</dbReference>
<reference evidence="2 3" key="1">
    <citation type="submission" date="2019-08" db="EMBL/GenBank/DDBJ databases">
        <title>Bacillus genomes from the desert of Cuatro Cienegas, Coahuila.</title>
        <authorList>
            <person name="Olmedo-Alvarez G."/>
        </authorList>
    </citation>
    <scope>NUCLEOTIDE SEQUENCE [LARGE SCALE GENOMIC DNA]</scope>
    <source>
        <strain evidence="2 3">CH87b_3T</strain>
    </source>
</reference>
<evidence type="ECO:0000313" key="2">
    <source>
        <dbReference type="EMBL" id="TYS83103.1"/>
    </source>
</evidence>
<keyword evidence="1" id="KW-0812">Transmembrane</keyword>
<organism evidence="2 3">
    <name type="scientific">Rossellomorea aquimaris</name>
    <dbReference type="NCBI Taxonomy" id="189382"/>
    <lineage>
        <taxon>Bacteria</taxon>
        <taxon>Bacillati</taxon>
        <taxon>Bacillota</taxon>
        <taxon>Bacilli</taxon>
        <taxon>Bacillales</taxon>
        <taxon>Bacillaceae</taxon>
        <taxon>Rossellomorea</taxon>
    </lineage>
</organism>
<name>A0A5D4TKY2_9BACI</name>